<reference evidence="1 2" key="1">
    <citation type="journal article" date="2013" name="Genome Announc.">
        <title>Draft Genome Sequence for Caulobacter sp. Strain OR37, a Bacterium Tolerant to Heavy Metals.</title>
        <authorList>
            <person name="Utturkar S.M."/>
            <person name="Bollmann A."/>
            <person name="Brzoska R.M."/>
            <person name="Klingeman D.M."/>
            <person name="Epstein S.E."/>
            <person name="Palumbo A.V."/>
            <person name="Brown S.D."/>
        </authorList>
    </citation>
    <scope>NUCLEOTIDE SEQUENCE [LARGE SCALE GENOMIC DNA]</scope>
    <source>
        <strain evidence="1 2">OR37</strain>
    </source>
</reference>
<name>R0CW90_CAUVI</name>
<dbReference type="AlphaFoldDB" id="R0CW90"/>
<keyword evidence="2" id="KW-1185">Reference proteome</keyword>
<proteinExistence type="predicted"/>
<organism evidence="1 2">
    <name type="scientific">Caulobacter vibrioides OR37</name>
    <dbReference type="NCBI Taxonomy" id="1292034"/>
    <lineage>
        <taxon>Bacteria</taxon>
        <taxon>Pseudomonadati</taxon>
        <taxon>Pseudomonadota</taxon>
        <taxon>Alphaproteobacteria</taxon>
        <taxon>Caulobacterales</taxon>
        <taxon>Caulobacteraceae</taxon>
        <taxon>Caulobacter</taxon>
    </lineage>
</organism>
<accession>R0CW90</accession>
<dbReference type="EMBL" id="APMP01000026">
    <property type="protein sequence ID" value="ENZ80756.1"/>
    <property type="molecule type" value="Genomic_DNA"/>
</dbReference>
<evidence type="ECO:0000313" key="1">
    <source>
        <dbReference type="EMBL" id="ENZ80756.1"/>
    </source>
</evidence>
<gene>
    <name evidence="1" type="ORF">OR37_03336</name>
</gene>
<comment type="caution">
    <text evidence="1">The sequence shown here is derived from an EMBL/GenBank/DDBJ whole genome shotgun (WGS) entry which is preliminary data.</text>
</comment>
<dbReference type="Proteomes" id="UP000013063">
    <property type="component" value="Unassembled WGS sequence"/>
</dbReference>
<protein>
    <submittedName>
        <fullName evidence="1">Uncharacterized protein</fullName>
    </submittedName>
</protein>
<dbReference type="RefSeq" id="WP_004622372.1">
    <property type="nucleotide sequence ID" value="NZ_APMP01000026.1"/>
</dbReference>
<dbReference type="STRING" id="1292034.OR37_03336"/>
<dbReference type="PATRIC" id="fig|1292034.3.peg.3308"/>
<sequence length="116" mass="12940">MQELTPYQKDAIGRVTHIRQDVINFQNDWPRLNTAELLPPITWGELERQLTSLSVSPTGAAMVRDLVEATRKQAPFKPSELVLREILCIASAVMDETFLSDSDSSSPDLDGVDLID</sequence>
<evidence type="ECO:0000313" key="2">
    <source>
        <dbReference type="Proteomes" id="UP000013063"/>
    </source>
</evidence>